<keyword evidence="2" id="KW-1185">Reference proteome</keyword>
<dbReference type="Proteomes" id="UP000314294">
    <property type="component" value="Unassembled WGS sequence"/>
</dbReference>
<organism evidence="1 2">
    <name type="scientific">Liparis tanakae</name>
    <name type="common">Tanaka's snailfish</name>
    <dbReference type="NCBI Taxonomy" id="230148"/>
    <lineage>
        <taxon>Eukaryota</taxon>
        <taxon>Metazoa</taxon>
        <taxon>Chordata</taxon>
        <taxon>Craniata</taxon>
        <taxon>Vertebrata</taxon>
        <taxon>Euteleostomi</taxon>
        <taxon>Actinopterygii</taxon>
        <taxon>Neopterygii</taxon>
        <taxon>Teleostei</taxon>
        <taxon>Neoteleostei</taxon>
        <taxon>Acanthomorphata</taxon>
        <taxon>Eupercaria</taxon>
        <taxon>Perciformes</taxon>
        <taxon>Cottioidei</taxon>
        <taxon>Cottales</taxon>
        <taxon>Liparidae</taxon>
        <taxon>Liparis</taxon>
    </lineage>
</organism>
<name>A0A4Z2E674_9TELE</name>
<gene>
    <name evidence="1" type="ORF">EYF80_065602</name>
</gene>
<dbReference type="EMBL" id="SRLO01015878">
    <property type="protein sequence ID" value="TNN24275.1"/>
    <property type="molecule type" value="Genomic_DNA"/>
</dbReference>
<sequence>MDARVLSALGPFPGRTTPSLFSHKSTAGITERPFKLESPDLTPPAYSGGPSQVLHAGPVIIIIFTRGGKRALLANQTGAILTPSLSL</sequence>
<accession>A0A4Z2E674</accession>
<proteinExistence type="predicted"/>
<reference evidence="1 2" key="1">
    <citation type="submission" date="2019-03" db="EMBL/GenBank/DDBJ databases">
        <title>First draft genome of Liparis tanakae, snailfish: a comprehensive survey of snailfish specific genes.</title>
        <authorList>
            <person name="Kim W."/>
            <person name="Song I."/>
            <person name="Jeong J.-H."/>
            <person name="Kim D."/>
            <person name="Kim S."/>
            <person name="Ryu S."/>
            <person name="Song J.Y."/>
            <person name="Lee S.K."/>
        </authorList>
    </citation>
    <scope>NUCLEOTIDE SEQUENCE [LARGE SCALE GENOMIC DNA]</scope>
    <source>
        <tissue evidence="1">Muscle</tissue>
    </source>
</reference>
<evidence type="ECO:0000313" key="1">
    <source>
        <dbReference type="EMBL" id="TNN24275.1"/>
    </source>
</evidence>
<dbReference type="AlphaFoldDB" id="A0A4Z2E674"/>
<protein>
    <submittedName>
        <fullName evidence="1">Uncharacterized protein</fullName>
    </submittedName>
</protein>
<evidence type="ECO:0000313" key="2">
    <source>
        <dbReference type="Proteomes" id="UP000314294"/>
    </source>
</evidence>
<comment type="caution">
    <text evidence="1">The sequence shown here is derived from an EMBL/GenBank/DDBJ whole genome shotgun (WGS) entry which is preliminary data.</text>
</comment>